<reference evidence="2" key="3">
    <citation type="submission" date="2015-04" db="UniProtKB">
        <authorList>
            <consortium name="EnsemblPlants"/>
        </authorList>
    </citation>
    <scope>IDENTIFICATION</scope>
    <source>
        <strain evidence="2">cv. Jemalong A17</strain>
    </source>
</reference>
<dbReference type="Proteomes" id="UP000002051">
    <property type="component" value="Chromosome 4"/>
</dbReference>
<sequence>MVEIRRCSRGRRRNEKYGYDGMEELEGLFACGIFMRKLIEQDKRNRKGLSTISFEKLRLP</sequence>
<protein>
    <submittedName>
        <fullName evidence="1 2">Uncharacterized protein</fullName>
    </submittedName>
</protein>
<dbReference type="EMBL" id="CM001220">
    <property type="protein sequence ID" value="AES92295.1"/>
    <property type="molecule type" value="Genomic_DNA"/>
</dbReference>
<evidence type="ECO:0000313" key="3">
    <source>
        <dbReference type="Proteomes" id="UP000002051"/>
    </source>
</evidence>
<evidence type="ECO:0000313" key="2">
    <source>
        <dbReference type="EnsemblPlants" id="AES92295"/>
    </source>
</evidence>
<reference evidence="1 3" key="2">
    <citation type="journal article" date="2014" name="BMC Genomics">
        <title>An improved genome release (version Mt4.0) for the model legume Medicago truncatula.</title>
        <authorList>
            <person name="Tang H."/>
            <person name="Krishnakumar V."/>
            <person name="Bidwell S."/>
            <person name="Rosen B."/>
            <person name="Chan A."/>
            <person name="Zhou S."/>
            <person name="Gentzbittel L."/>
            <person name="Childs K.L."/>
            <person name="Yandell M."/>
            <person name="Gundlach H."/>
            <person name="Mayer K.F."/>
            <person name="Schwartz D.C."/>
            <person name="Town C.D."/>
        </authorList>
    </citation>
    <scope>GENOME REANNOTATION</scope>
    <source>
        <strain evidence="2 3">cv. Jemalong A17</strain>
    </source>
</reference>
<dbReference type="EnsemblPlants" id="AES92295">
    <property type="protein sequence ID" value="AES92295"/>
    <property type="gene ID" value="MTR_4g127890"/>
</dbReference>
<proteinExistence type="predicted"/>
<dbReference type="AlphaFoldDB" id="G7JVD6"/>
<dbReference type="HOGENOM" id="CLU_2945195_0_0_1"/>
<gene>
    <name evidence="1" type="ordered locus">MTR_4g127890</name>
</gene>
<reference evidence="1 3" key="1">
    <citation type="journal article" date="2011" name="Nature">
        <title>The Medicago genome provides insight into the evolution of rhizobial symbioses.</title>
        <authorList>
            <person name="Young N.D."/>
            <person name="Debelle F."/>
            <person name="Oldroyd G.E."/>
            <person name="Geurts R."/>
            <person name="Cannon S.B."/>
            <person name="Udvardi M.K."/>
            <person name="Benedito V.A."/>
            <person name="Mayer K.F."/>
            <person name="Gouzy J."/>
            <person name="Schoof H."/>
            <person name="Van de Peer Y."/>
            <person name="Proost S."/>
            <person name="Cook D.R."/>
            <person name="Meyers B.C."/>
            <person name="Spannagl M."/>
            <person name="Cheung F."/>
            <person name="De Mita S."/>
            <person name="Krishnakumar V."/>
            <person name="Gundlach H."/>
            <person name="Zhou S."/>
            <person name="Mudge J."/>
            <person name="Bharti A.K."/>
            <person name="Murray J.D."/>
            <person name="Naoumkina M.A."/>
            <person name="Rosen B."/>
            <person name="Silverstein K.A."/>
            <person name="Tang H."/>
            <person name="Rombauts S."/>
            <person name="Zhao P.X."/>
            <person name="Zhou P."/>
            <person name="Barbe V."/>
            <person name="Bardou P."/>
            <person name="Bechner M."/>
            <person name="Bellec A."/>
            <person name="Berger A."/>
            <person name="Berges H."/>
            <person name="Bidwell S."/>
            <person name="Bisseling T."/>
            <person name="Choisne N."/>
            <person name="Couloux A."/>
            <person name="Denny R."/>
            <person name="Deshpande S."/>
            <person name="Dai X."/>
            <person name="Doyle J.J."/>
            <person name="Dudez A.M."/>
            <person name="Farmer A.D."/>
            <person name="Fouteau S."/>
            <person name="Franken C."/>
            <person name="Gibelin C."/>
            <person name="Gish J."/>
            <person name="Goldstein S."/>
            <person name="Gonzalez A.J."/>
            <person name="Green P.J."/>
            <person name="Hallab A."/>
            <person name="Hartog M."/>
            <person name="Hua A."/>
            <person name="Humphray S.J."/>
            <person name="Jeong D.H."/>
            <person name="Jing Y."/>
            <person name="Jocker A."/>
            <person name="Kenton S.M."/>
            <person name="Kim D.J."/>
            <person name="Klee K."/>
            <person name="Lai H."/>
            <person name="Lang C."/>
            <person name="Lin S."/>
            <person name="Macmil S.L."/>
            <person name="Magdelenat G."/>
            <person name="Matthews L."/>
            <person name="McCorrison J."/>
            <person name="Monaghan E.L."/>
            <person name="Mun J.H."/>
            <person name="Najar F.Z."/>
            <person name="Nicholson C."/>
            <person name="Noirot C."/>
            <person name="O'Bleness M."/>
            <person name="Paule C.R."/>
            <person name="Poulain J."/>
            <person name="Prion F."/>
            <person name="Qin B."/>
            <person name="Qu C."/>
            <person name="Retzel E.F."/>
            <person name="Riddle C."/>
            <person name="Sallet E."/>
            <person name="Samain S."/>
            <person name="Samson N."/>
            <person name="Sanders I."/>
            <person name="Saurat O."/>
            <person name="Scarpelli C."/>
            <person name="Schiex T."/>
            <person name="Segurens B."/>
            <person name="Severin A.J."/>
            <person name="Sherrier D.J."/>
            <person name="Shi R."/>
            <person name="Sims S."/>
            <person name="Singer S.R."/>
            <person name="Sinharoy S."/>
            <person name="Sterck L."/>
            <person name="Viollet A."/>
            <person name="Wang B.B."/>
            <person name="Wang K."/>
            <person name="Wang M."/>
            <person name="Wang X."/>
            <person name="Warfsmann J."/>
            <person name="Weissenbach J."/>
            <person name="White D.D."/>
            <person name="White J.D."/>
            <person name="Wiley G.B."/>
            <person name="Wincker P."/>
            <person name="Xing Y."/>
            <person name="Yang L."/>
            <person name="Yao Z."/>
            <person name="Ying F."/>
            <person name="Zhai J."/>
            <person name="Zhou L."/>
            <person name="Zuber A."/>
            <person name="Denarie J."/>
            <person name="Dixon R.A."/>
            <person name="May G.D."/>
            <person name="Schwartz D.C."/>
            <person name="Rogers J."/>
            <person name="Quetier F."/>
            <person name="Town C.D."/>
            <person name="Roe B.A."/>
        </authorList>
    </citation>
    <scope>NUCLEOTIDE SEQUENCE [LARGE SCALE GENOMIC DNA]</scope>
    <source>
        <strain evidence="1">A17</strain>
        <strain evidence="2 3">cv. Jemalong A17</strain>
    </source>
</reference>
<evidence type="ECO:0000313" key="1">
    <source>
        <dbReference type="EMBL" id="AES92295.1"/>
    </source>
</evidence>
<name>G7JVD6_MEDTR</name>
<dbReference type="PaxDb" id="3880-AES92295"/>
<keyword evidence="3" id="KW-1185">Reference proteome</keyword>
<organism evidence="1 3">
    <name type="scientific">Medicago truncatula</name>
    <name type="common">Barrel medic</name>
    <name type="synonym">Medicago tribuloides</name>
    <dbReference type="NCBI Taxonomy" id="3880"/>
    <lineage>
        <taxon>Eukaryota</taxon>
        <taxon>Viridiplantae</taxon>
        <taxon>Streptophyta</taxon>
        <taxon>Embryophyta</taxon>
        <taxon>Tracheophyta</taxon>
        <taxon>Spermatophyta</taxon>
        <taxon>Magnoliopsida</taxon>
        <taxon>eudicotyledons</taxon>
        <taxon>Gunneridae</taxon>
        <taxon>Pentapetalae</taxon>
        <taxon>rosids</taxon>
        <taxon>fabids</taxon>
        <taxon>Fabales</taxon>
        <taxon>Fabaceae</taxon>
        <taxon>Papilionoideae</taxon>
        <taxon>50 kb inversion clade</taxon>
        <taxon>NPAAA clade</taxon>
        <taxon>Hologalegina</taxon>
        <taxon>IRL clade</taxon>
        <taxon>Trifolieae</taxon>
        <taxon>Medicago</taxon>
    </lineage>
</organism>
<accession>G7JVD6</accession>